<name>A0A6J5U7P4_PRUAR</name>
<gene>
    <name evidence="1" type="ORF">CURHAP_LOCUS18792</name>
</gene>
<reference evidence="1 2" key="1">
    <citation type="submission" date="2020-05" db="EMBL/GenBank/DDBJ databases">
        <authorList>
            <person name="Campoy J."/>
            <person name="Schneeberger K."/>
            <person name="Spophaly S."/>
        </authorList>
    </citation>
    <scope>NUCLEOTIDE SEQUENCE [LARGE SCALE GENOMIC DNA]</scope>
    <source>
        <strain evidence="1">PruArmRojPasFocal</strain>
    </source>
</reference>
<evidence type="ECO:0000313" key="2">
    <source>
        <dbReference type="Proteomes" id="UP000507222"/>
    </source>
</evidence>
<dbReference type="Proteomes" id="UP000507222">
    <property type="component" value="Unassembled WGS sequence"/>
</dbReference>
<protein>
    <submittedName>
        <fullName evidence="1">Uncharacterized protein</fullName>
    </submittedName>
</protein>
<dbReference type="EMBL" id="CAEKDK010000003">
    <property type="protein sequence ID" value="CAB4272223.1"/>
    <property type="molecule type" value="Genomic_DNA"/>
</dbReference>
<sequence length="63" mass="6663">MSFFCYGSDVGNSSLAYPYGVNFASAGAGALLETHQGRSVIDVKSQIINFKNVIDEISEGETG</sequence>
<proteinExistence type="predicted"/>
<evidence type="ECO:0000313" key="1">
    <source>
        <dbReference type="EMBL" id="CAB4272223.1"/>
    </source>
</evidence>
<dbReference type="AlphaFoldDB" id="A0A6J5U7P4"/>
<accession>A0A6J5U7P4</accession>
<organism evidence="1 2">
    <name type="scientific">Prunus armeniaca</name>
    <name type="common">Apricot</name>
    <name type="synonym">Armeniaca vulgaris</name>
    <dbReference type="NCBI Taxonomy" id="36596"/>
    <lineage>
        <taxon>Eukaryota</taxon>
        <taxon>Viridiplantae</taxon>
        <taxon>Streptophyta</taxon>
        <taxon>Embryophyta</taxon>
        <taxon>Tracheophyta</taxon>
        <taxon>Spermatophyta</taxon>
        <taxon>Magnoliopsida</taxon>
        <taxon>eudicotyledons</taxon>
        <taxon>Gunneridae</taxon>
        <taxon>Pentapetalae</taxon>
        <taxon>rosids</taxon>
        <taxon>fabids</taxon>
        <taxon>Rosales</taxon>
        <taxon>Rosaceae</taxon>
        <taxon>Amygdaloideae</taxon>
        <taxon>Amygdaleae</taxon>
        <taxon>Prunus</taxon>
    </lineage>
</organism>